<evidence type="ECO:0000313" key="2">
    <source>
        <dbReference type="EMBL" id="PON92968.1"/>
    </source>
</evidence>
<protein>
    <submittedName>
        <fullName evidence="2">UDP-glucuronosyl/UDP-glucosyltransferase</fullName>
    </submittedName>
</protein>
<keyword evidence="3" id="KW-1185">Reference proteome</keyword>
<dbReference type="SUPFAM" id="SSF53756">
    <property type="entry name" value="UDP-Glycosyltransferase/glycogen phosphorylase"/>
    <property type="match status" value="1"/>
</dbReference>
<keyword evidence="2" id="KW-0808">Transferase</keyword>
<reference evidence="3" key="1">
    <citation type="submission" date="2016-06" db="EMBL/GenBank/DDBJ databases">
        <title>Parallel loss of symbiosis genes in relatives of nitrogen-fixing non-legume Parasponia.</title>
        <authorList>
            <person name="Van Velzen R."/>
            <person name="Holmer R."/>
            <person name="Bu F."/>
            <person name="Rutten L."/>
            <person name="Van Zeijl A."/>
            <person name="Liu W."/>
            <person name="Santuari L."/>
            <person name="Cao Q."/>
            <person name="Sharma T."/>
            <person name="Shen D."/>
            <person name="Roswanjaya Y."/>
            <person name="Wardhani T."/>
            <person name="Kalhor M.S."/>
            <person name="Jansen J."/>
            <person name="Van den Hoogen J."/>
            <person name="Gungor B."/>
            <person name="Hartog M."/>
            <person name="Hontelez J."/>
            <person name="Verver J."/>
            <person name="Yang W.-C."/>
            <person name="Schijlen E."/>
            <person name="Repin R."/>
            <person name="Schilthuizen M."/>
            <person name="Schranz E."/>
            <person name="Heidstra R."/>
            <person name="Miyata K."/>
            <person name="Fedorova E."/>
            <person name="Kohlen W."/>
            <person name="Bisseling T."/>
            <person name="Smit S."/>
            <person name="Geurts R."/>
        </authorList>
    </citation>
    <scope>NUCLEOTIDE SEQUENCE [LARGE SCALE GENOMIC DNA]</scope>
    <source>
        <strain evidence="3">cv. RG33-2</strain>
    </source>
</reference>
<sequence>MDFFYAEMLIVLPQLNIPNFLFYTSGAASLVAFFYSPTLHRKSDQSFKDQNTLLDILGIPLILSSDMFNTF</sequence>
<dbReference type="GO" id="GO:0016740">
    <property type="term" value="F:transferase activity"/>
    <property type="evidence" value="ECO:0007669"/>
    <property type="project" value="UniProtKB-KW"/>
</dbReference>
<proteinExistence type="predicted"/>
<gene>
    <name evidence="2" type="ORF">TorRG33x02_112470</name>
</gene>
<evidence type="ECO:0000256" key="1">
    <source>
        <dbReference type="SAM" id="Phobius"/>
    </source>
</evidence>
<keyword evidence="1" id="KW-0812">Transmembrane</keyword>
<name>A0A2P5F5A1_TREOI</name>
<organism evidence="2 3">
    <name type="scientific">Trema orientale</name>
    <name type="common">Charcoal tree</name>
    <name type="synonym">Celtis orientalis</name>
    <dbReference type="NCBI Taxonomy" id="63057"/>
    <lineage>
        <taxon>Eukaryota</taxon>
        <taxon>Viridiplantae</taxon>
        <taxon>Streptophyta</taxon>
        <taxon>Embryophyta</taxon>
        <taxon>Tracheophyta</taxon>
        <taxon>Spermatophyta</taxon>
        <taxon>Magnoliopsida</taxon>
        <taxon>eudicotyledons</taxon>
        <taxon>Gunneridae</taxon>
        <taxon>Pentapetalae</taxon>
        <taxon>rosids</taxon>
        <taxon>fabids</taxon>
        <taxon>Rosales</taxon>
        <taxon>Cannabaceae</taxon>
        <taxon>Trema</taxon>
    </lineage>
</organism>
<comment type="caution">
    <text evidence="2">The sequence shown here is derived from an EMBL/GenBank/DDBJ whole genome shotgun (WGS) entry which is preliminary data.</text>
</comment>
<dbReference type="AlphaFoldDB" id="A0A2P5F5A1"/>
<accession>A0A2P5F5A1</accession>
<evidence type="ECO:0000313" key="3">
    <source>
        <dbReference type="Proteomes" id="UP000237000"/>
    </source>
</evidence>
<keyword evidence="1" id="KW-1133">Transmembrane helix</keyword>
<dbReference type="OrthoDB" id="10493995at2759"/>
<feature type="transmembrane region" description="Helical" evidence="1">
    <location>
        <begin position="20"/>
        <end position="38"/>
    </location>
</feature>
<keyword evidence="1" id="KW-0472">Membrane</keyword>
<dbReference type="InParanoid" id="A0A2P5F5A1"/>
<dbReference type="Gene3D" id="3.40.50.2000">
    <property type="entry name" value="Glycogen Phosphorylase B"/>
    <property type="match status" value="1"/>
</dbReference>
<dbReference type="EMBL" id="JXTC01000061">
    <property type="protein sequence ID" value="PON92968.1"/>
    <property type="molecule type" value="Genomic_DNA"/>
</dbReference>
<dbReference type="Proteomes" id="UP000237000">
    <property type="component" value="Unassembled WGS sequence"/>
</dbReference>